<dbReference type="InterPro" id="IPR051120">
    <property type="entry name" value="ABC_AA/LPS_Transport"/>
</dbReference>
<dbReference type="PANTHER" id="PTHR45772:SF8">
    <property type="entry name" value="HIGH-AFFINITY BRANCHED-CHAIN AMINO ACID TRANSPORT ATP-BINDING PROTEIN"/>
    <property type="match status" value="1"/>
</dbReference>
<evidence type="ECO:0000256" key="1">
    <source>
        <dbReference type="ARBA" id="ARBA00004651"/>
    </source>
</evidence>
<protein>
    <recommendedName>
        <fullName evidence="10">ABC transporter domain-containing protein</fullName>
    </recommendedName>
</protein>
<evidence type="ECO:0000256" key="9">
    <source>
        <dbReference type="SAM" id="Phobius"/>
    </source>
</evidence>
<dbReference type="RefSeq" id="WP_105391174.1">
    <property type="nucleotide sequence ID" value="NZ_PUIQ01000017.1"/>
</dbReference>
<feature type="transmembrane region" description="Helical" evidence="9">
    <location>
        <begin position="286"/>
        <end position="303"/>
    </location>
</feature>
<keyword evidence="3" id="KW-1003">Cell membrane</keyword>
<feature type="transmembrane region" description="Helical" evidence="9">
    <location>
        <begin position="120"/>
        <end position="140"/>
    </location>
</feature>
<keyword evidence="8 9" id="KW-0472">Membrane</keyword>
<comment type="subcellular location">
    <subcellularLocation>
        <location evidence="1">Cell membrane</location>
        <topology evidence="1">Multi-pass membrane protein</topology>
    </subcellularLocation>
</comment>
<reference evidence="11 12" key="1">
    <citation type="submission" date="2018-02" db="EMBL/GenBank/DDBJ databases">
        <title>Draft genome sequencing of Burkholderia cepacia Y14-15.</title>
        <authorList>
            <person name="Zheng B.-X."/>
        </authorList>
    </citation>
    <scope>NUCLEOTIDE SEQUENCE [LARGE SCALE GENOMIC DNA]</scope>
    <source>
        <strain evidence="11 12">Y14-15</strain>
    </source>
</reference>
<sequence length="593" mass="63121">MASSRAVETSLQVATAAILLSLPLWAGDYSANQIGLLLLYGMATQSVALCWGNSGFLPLGQSLFFGLGAYVSAFVLRSAAAAAAGGEWQIILLPLAIAVPAALAYAIGFIVFARRIDSGPFFSLITLALCMLGFLLANQWSSVTGGFNGLTDIPDLLMTDRYGNLYYVIAVAAVVVTALITWLNRRPIGTLWAAISENEDRLQFFGFATHKLKAAAFGLSGAIAGLGGALYAPHEGLVGPQAVGVALSAQFVIWAAVGGKRSPLGAQLGAVVIGLLAATWRDLFTYWEVLVALIFIVVVRLFPDGLAGAAAALARIAGLRVANAIPEKRIDAHDIAAIDMRPAQSTLLTFRKVEVSQGGVNILNGLDLEVGAGVINCFIGPNGAGKTSTFNAMTGRLPVRAGDIHFRGAEISSSQAWQVARLGVGRKFQIPTVFAQLSVNENLQIALWSNRIRPRQMLTAAPLHWNSLQRVRTLEKFGFLEPNMAVRASDLSQGMRQMLEFAMVAITEPRLLLLDEPCAGLSAHETRHMMDAITSTVDELEASAIVIEHDMSALEKIADNVVVLHQGRSLAVGSLAQIKMSEDVKAVYSGGRK</sequence>
<evidence type="ECO:0000256" key="4">
    <source>
        <dbReference type="ARBA" id="ARBA00022692"/>
    </source>
</evidence>
<keyword evidence="5" id="KW-0547">Nucleotide-binding</keyword>
<dbReference type="InterPro" id="IPR017871">
    <property type="entry name" value="ABC_transporter-like_CS"/>
</dbReference>
<dbReference type="EMBL" id="PUIQ01000017">
    <property type="protein sequence ID" value="PQP17819.1"/>
    <property type="molecule type" value="Genomic_DNA"/>
</dbReference>
<evidence type="ECO:0000256" key="6">
    <source>
        <dbReference type="ARBA" id="ARBA00022840"/>
    </source>
</evidence>
<dbReference type="CDD" id="cd06581">
    <property type="entry name" value="TM_PBP1_LivM_like"/>
    <property type="match status" value="1"/>
</dbReference>
<dbReference type="Pfam" id="PF00005">
    <property type="entry name" value="ABC_tran"/>
    <property type="match status" value="1"/>
</dbReference>
<dbReference type="SUPFAM" id="SSF52540">
    <property type="entry name" value="P-loop containing nucleoside triphosphate hydrolases"/>
    <property type="match status" value="1"/>
</dbReference>
<keyword evidence="6" id="KW-0067">ATP-binding</keyword>
<keyword evidence="4 9" id="KW-0812">Transmembrane</keyword>
<dbReference type="PROSITE" id="PS00211">
    <property type="entry name" value="ABC_TRANSPORTER_1"/>
    <property type="match status" value="1"/>
</dbReference>
<evidence type="ECO:0000256" key="7">
    <source>
        <dbReference type="ARBA" id="ARBA00022989"/>
    </source>
</evidence>
<dbReference type="GO" id="GO:0016887">
    <property type="term" value="F:ATP hydrolysis activity"/>
    <property type="evidence" value="ECO:0007669"/>
    <property type="project" value="InterPro"/>
</dbReference>
<feature type="transmembrane region" description="Helical" evidence="9">
    <location>
        <begin position="36"/>
        <end position="56"/>
    </location>
</feature>
<dbReference type="GO" id="GO:0005886">
    <property type="term" value="C:plasma membrane"/>
    <property type="evidence" value="ECO:0007669"/>
    <property type="project" value="UniProtKB-SubCell"/>
</dbReference>
<feature type="transmembrane region" description="Helical" evidence="9">
    <location>
        <begin position="214"/>
        <end position="232"/>
    </location>
</feature>
<comment type="caution">
    <text evidence="11">The sequence shown here is derived from an EMBL/GenBank/DDBJ whole genome shotgun (WGS) entry which is preliminary data.</text>
</comment>
<dbReference type="PANTHER" id="PTHR45772">
    <property type="entry name" value="CONSERVED COMPONENT OF ABC TRANSPORTER FOR NATURAL AMINO ACIDS-RELATED"/>
    <property type="match status" value="1"/>
</dbReference>
<feature type="domain" description="ABC transporter" evidence="10">
    <location>
        <begin position="348"/>
        <end position="591"/>
    </location>
</feature>
<name>A0A2S8IT01_BURCE</name>
<keyword evidence="7 9" id="KW-1133">Transmembrane helix</keyword>
<evidence type="ECO:0000256" key="3">
    <source>
        <dbReference type="ARBA" id="ARBA00022475"/>
    </source>
</evidence>
<evidence type="ECO:0000259" key="10">
    <source>
        <dbReference type="PROSITE" id="PS50893"/>
    </source>
</evidence>
<feature type="transmembrane region" description="Helical" evidence="9">
    <location>
        <begin position="63"/>
        <end position="84"/>
    </location>
</feature>
<organism evidence="11 12">
    <name type="scientific">Burkholderia cepacia</name>
    <name type="common">Pseudomonas cepacia</name>
    <dbReference type="NCBI Taxonomy" id="292"/>
    <lineage>
        <taxon>Bacteria</taxon>
        <taxon>Pseudomonadati</taxon>
        <taxon>Pseudomonadota</taxon>
        <taxon>Betaproteobacteria</taxon>
        <taxon>Burkholderiales</taxon>
        <taxon>Burkholderiaceae</taxon>
        <taxon>Burkholderia</taxon>
        <taxon>Burkholderia cepacia complex</taxon>
    </lineage>
</organism>
<evidence type="ECO:0000313" key="11">
    <source>
        <dbReference type="EMBL" id="PQP17819.1"/>
    </source>
</evidence>
<dbReference type="Gene3D" id="3.40.50.300">
    <property type="entry name" value="P-loop containing nucleotide triphosphate hydrolases"/>
    <property type="match status" value="1"/>
</dbReference>
<dbReference type="GO" id="GO:0015658">
    <property type="term" value="F:branched-chain amino acid transmembrane transporter activity"/>
    <property type="evidence" value="ECO:0007669"/>
    <property type="project" value="InterPro"/>
</dbReference>
<gene>
    <name evidence="11" type="ORF">C5615_15410</name>
</gene>
<evidence type="ECO:0000256" key="2">
    <source>
        <dbReference type="ARBA" id="ARBA00022448"/>
    </source>
</evidence>
<feature type="transmembrane region" description="Helical" evidence="9">
    <location>
        <begin position="90"/>
        <end position="113"/>
    </location>
</feature>
<feature type="transmembrane region" description="Helical" evidence="9">
    <location>
        <begin position="238"/>
        <end position="257"/>
    </location>
</feature>
<dbReference type="Proteomes" id="UP000238206">
    <property type="component" value="Unassembled WGS sequence"/>
</dbReference>
<dbReference type="PROSITE" id="PS50893">
    <property type="entry name" value="ABC_TRANSPORTER_2"/>
    <property type="match status" value="1"/>
</dbReference>
<dbReference type="InterPro" id="IPR027417">
    <property type="entry name" value="P-loop_NTPase"/>
</dbReference>
<dbReference type="InterPro" id="IPR003439">
    <property type="entry name" value="ABC_transporter-like_ATP-bd"/>
</dbReference>
<dbReference type="Pfam" id="PF02653">
    <property type="entry name" value="BPD_transp_2"/>
    <property type="match status" value="1"/>
</dbReference>
<evidence type="ECO:0000313" key="12">
    <source>
        <dbReference type="Proteomes" id="UP000238206"/>
    </source>
</evidence>
<evidence type="ECO:0000256" key="5">
    <source>
        <dbReference type="ARBA" id="ARBA00022741"/>
    </source>
</evidence>
<keyword evidence="2" id="KW-0813">Transport</keyword>
<evidence type="ECO:0000256" key="8">
    <source>
        <dbReference type="ARBA" id="ARBA00023136"/>
    </source>
</evidence>
<dbReference type="GO" id="GO:0005524">
    <property type="term" value="F:ATP binding"/>
    <property type="evidence" value="ECO:0007669"/>
    <property type="project" value="UniProtKB-KW"/>
</dbReference>
<proteinExistence type="predicted"/>
<dbReference type="AlphaFoldDB" id="A0A2S8IT01"/>
<feature type="transmembrane region" description="Helical" evidence="9">
    <location>
        <begin position="165"/>
        <end position="183"/>
    </location>
</feature>
<dbReference type="InterPro" id="IPR043428">
    <property type="entry name" value="LivM-like"/>
</dbReference>
<dbReference type="InterPro" id="IPR001851">
    <property type="entry name" value="ABC_transp_permease"/>
</dbReference>
<accession>A0A2S8IT01</accession>